<proteinExistence type="predicted"/>
<dbReference type="Proteomes" id="UP001620408">
    <property type="component" value="Unassembled WGS sequence"/>
</dbReference>
<evidence type="ECO:0000259" key="7">
    <source>
        <dbReference type="Pfam" id="PF03176"/>
    </source>
</evidence>
<dbReference type="Pfam" id="PF03176">
    <property type="entry name" value="MMPL"/>
    <property type="match status" value="1"/>
</dbReference>
<organism evidence="8 9">
    <name type="scientific">Dyella koreensis</name>
    <dbReference type="NCBI Taxonomy" id="311235"/>
    <lineage>
        <taxon>Bacteria</taxon>
        <taxon>Pseudomonadati</taxon>
        <taxon>Pseudomonadota</taxon>
        <taxon>Gammaproteobacteria</taxon>
        <taxon>Lysobacterales</taxon>
        <taxon>Rhodanobacteraceae</taxon>
        <taxon>Dyella</taxon>
    </lineage>
</organism>
<evidence type="ECO:0000256" key="5">
    <source>
        <dbReference type="ARBA" id="ARBA00023136"/>
    </source>
</evidence>
<evidence type="ECO:0000313" key="9">
    <source>
        <dbReference type="Proteomes" id="UP001620408"/>
    </source>
</evidence>
<evidence type="ECO:0000256" key="3">
    <source>
        <dbReference type="ARBA" id="ARBA00022692"/>
    </source>
</evidence>
<feature type="transmembrane region" description="Helical" evidence="6">
    <location>
        <begin position="352"/>
        <end position="375"/>
    </location>
</feature>
<reference evidence="8 9" key="1">
    <citation type="submission" date="2020-10" db="EMBL/GenBank/DDBJ databases">
        <title>Phylogeny of dyella-like bacteria.</title>
        <authorList>
            <person name="Fu J."/>
        </authorList>
    </citation>
    <scope>NUCLEOTIDE SEQUENCE [LARGE SCALE GENOMIC DNA]</scope>
    <source>
        <strain evidence="8 9">BB4</strain>
    </source>
</reference>
<evidence type="ECO:0000256" key="1">
    <source>
        <dbReference type="ARBA" id="ARBA00004651"/>
    </source>
</evidence>
<feature type="transmembrane region" description="Helical" evidence="6">
    <location>
        <begin position="647"/>
        <end position="666"/>
    </location>
</feature>
<evidence type="ECO:0000313" key="8">
    <source>
        <dbReference type="EMBL" id="MFK2917803.1"/>
    </source>
</evidence>
<keyword evidence="4 6" id="KW-1133">Transmembrane helix</keyword>
<feature type="transmembrane region" description="Helical" evidence="6">
    <location>
        <begin position="381"/>
        <end position="403"/>
    </location>
</feature>
<evidence type="ECO:0000256" key="4">
    <source>
        <dbReference type="ARBA" id="ARBA00022989"/>
    </source>
</evidence>
<keyword evidence="9" id="KW-1185">Reference proteome</keyword>
<comment type="subcellular location">
    <subcellularLocation>
        <location evidence="1">Cell membrane</location>
        <topology evidence="1">Multi-pass membrane protein</topology>
    </subcellularLocation>
</comment>
<keyword evidence="5 6" id="KW-0472">Membrane</keyword>
<comment type="caution">
    <text evidence="8">The sequence shown here is derived from an EMBL/GenBank/DDBJ whole genome shotgun (WGS) entry which is preliminary data.</text>
</comment>
<feature type="transmembrane region" description="Helical" evidence="6">
    <location>
        <begin position="310"/>
        <end position="331"/>
    </location>
</feature>
<gene>
    <name evidence="8" type="ORF">ISS97_11075</name>
</gene>
<evidence type="ECO:0000256" key="2">
    <source>
        <dbReference type="ARBA" id="ARBA00022475"/>
    </source>
</evidence>
<name>A0ABW8K4H0_9GAMM</name>
<evidence type="ECO:0000256" key="6">
    <source>
        <dbReference type="SAM" id="Phobius"/>
    </source>
</evidence>
<feature type="transmembrane region" description="Helical" evidence="6">
    <location>
        <begin position="257"/>
        <end position="276"/>
    </location>
</feature>
<feature type="transmembrane region" description="Helical" evidence="6">
    <location>
        <begin position="729"/>
        <end position="751"/>
    </location>
</feature>
<keyword evidence="3 6" id="KW-0812">Transmembrane</keyword>
<dbReference type="EMBL" id="JADIKD010000010">
    <property type="protein sequence ID" value="MFK2917803.1"/>
    <property type="molecule type" value="Genomic_DNA"/>
</dbReference>
<feature type="transmembrane region" description="Helical" evidence="6">
    <location>
        <begin position="697"/>
        <end position="717"/>
    </location>
</feature>
<sequence length="787" mass="84758">MSRLTPPLRALLFSAFALLVTGLGAWLLFGRGTSPIQTDLLAMLPATERHPLAEAAVERLAHANGDRMVLLVEHADDAIAKEAARELGKQLAADPAFAAITAELPPFDLDQLIAPYLAHRFHLLTDADRTALTQPGYDAEQALKHRLNEPFLAGIGVKLQDDPFGWLQHWLDLQPWSRSPLLPEDDLLTAHRDDRTYVMVIATLRGSSYDDQVQRAALAALARAEQAVTHNHPGMQLLRAGAVFHAAEARAGAEHDVHVVGLASTLGIAILLLWTFRSPRPLLVAFLSTAIGVICALTATVLLFDQVYLLTLVFGAALLGEAVDYSIQYLCARANAGPRWQAMQGVRQVRPALLLALATSLLGYALLGLMPFPALRQMACFAMVGMLAACFSVFWLLPALLAAPATKPLSPILVRGALALQTLAGRLGIGRRGVLAIALLLLVAVPGWWRLGHDDDIHLLISPPVELSRQEARIRNIAGIGNGSQFYLVHGDDAEQVLQREEALEARLQSLAQNGQLESWTGVAGMLPSARRQQENHAALAPLFASRAQLEAQLQQAGLRTDVATAYLDTWPGQPLTLTTWLTLPVSTPFRYLWMDQGKDGIGSIVLPQGQDDVAVLRAAAEGLPGVELVDKPASISTLFGRYREYASIWLLAAFALVALVFVWRYGRAAPRVMAPPLLGIGLTLAALGYLGQPLTLFHWMALMLVLGVGANYAVFLHEGEPHAAHLPGATYAGVLLSAVTALLSFGLLALSSMPALQHFGITLLLGIGFTALLVPAARPAREYVSA</sequence>
<keyword evidence="2" id="KW-1003">Cell membrane</keyword>
<dbReference type="RefSeq" id="WP_379986630.1">
    <property type="nucleotide sequence ID" value="NZ_JADIKD010000010.1"/>
</dbReference>
<protein>
    <submittedName>
        <fullName evidence="8">MMPL family transporter</fullName>
    </submittedName>
</protein>
<dbReference type="InterPro" id="IPR050545">
    <property type="entry name" value="Mycobact_MmpL"/>
</dbReference>
<feature type="domain" description="Membrane transport protein MMPL" evidence="7">
    <location>
        <begin position="193"/>
        <end position="403"/>
    </location>
</feature>
<feature type="transmembrane region" description="Helical" evidence="6">
    <location>
        <begin position="673"/>
        <end position="691"/>
    </location>
</feature>
<dbReference type="Gene3D" id="1.20.1640.10">
    <property type="entry name" value="Multidrug efflux transporter AcrB transmembrane domain"/>
    <property type="match status" value="2"/>
</dbReference>
<accession>A0ABW8K4H0</accession>
<feature type="transmembrane region" description="Helical" evidence="6">
    <location>
        <begin position="757"/>
        <end position="778"/>
    </location>
</feature>
<feature type="transmembrane region" description="Helical" evidence="6">
    <location>
        <begin position="283"/>
        <end position="304"/>
    </location>
</feature>
<feature type="transmembrane region" description="Helical" evidence="6">
    <location>
        <begin position="433"/>
        <end position="451"/>
    </location>
</feature>
<dbReference type="PANTHER" id="PTHR33406:SF13">
    <property type="entry name" value="MEMBRANE PROTEIN YDFJ"/>
    <property type="match status" value="1"/>
</dbReference>
<dbReference type="PANTHER" id="PTHR33406">
    <property type="entry name" value="MEMBRANE PROTEIN MJ1562-RELATED"/>
    <property type="match status" value="1"/>
</dbReference>
<dbReference type="InterPro" id="IPR004869">
    <property type="entry name" value="MMPL_dom"/>
</dbReference>
<dbReference type="SUPFAM" id="SSF82866">
    <property type="entry name" value="Multidrug efflux transporter AcrB transmembrane domain"/>
    <property type="match status" value="2"/>
</dbReference>